<reference evidence="2" key="1">
    <citation type="submission" date="2022-08" db="EMBL/GenBank/DDBJ databases">
        <title>A global survey of hypervirulent Aeromonas hydrophila identified this emerging pathogen in farmed fish in the lower Mekong River basin.</title>
        <authorList>
            <person name="Xu T."/>
            <person name="Rasmussen-Ivey C.R."/>
            <person name="Moen F.S."/>
            <person name="Fernandez Bravo A."/>
            <person name="Lamy B."/>
            <person name="Beaz-Hidalgo R."/>
            <person name="Khan C.D."/>
            <person name="Castro Escarpulli G."/>
            <person name="Yasin I.S.M."/>
            <person name="Figueras M.J."/>
            <person name="Azzam Sayuti M."/>
            <person name="Karim M.M."/>
            <person name="Alam K.M."/>
            <person name="Le T.T.T."/>
            <person name="Thao N.H.P."/>
            <person name="Addo S."/>
            <person name="Duodu S."/>
            <person name="Ali S."/>
            <person name="Mey S."/>
            <person name="Somony T."/>
            <person name="Liles M.R."/>
        </authorList>
    </citation>
    <scope>NUCLEOTIDE SEQUENCE</scope>
    <source>
        <strain evidence="2">0.14</strain>
    </source>
</reference>
<organism evidence="2 3">
    <name type="scientific">Aeromonas veronii</name>
    <dbReference type="NCBI Taxonomy" id="654"/>
    <lineage>
        <taxon>Bacteria</taxon>
        <taxon>Pseudomonadati</taxon>
        <taxon>Pseudomonadota</taxon>
        <taxon>Gammaproteobacteria</taxon>
        <taxon>Aeromonadales</taxon>
        <taxon>Aeromonadaceae</taxon>
        <taxon>Aeromonas</taxon>
    </lineage>
</organism>
<comment type="caution">
    <text evidence="2">The sequence shown here is derived from an EMBL/GenBank/DDBJ whole genome shotgun (WGS) entry which is preliminary data.</text>
</comment>
<evidence type="ECO:0008006" key="4">
    <source>
        <dbReference type="Google" id="ProtNLM"/>
    </source>
</evidence>
<sequence length="409" mass="46637">MMMSKVTLQQLKEVYKALSFSSDGASGSLFIESDALKSSIKNLLLSEENVNESGLNTKSPIDIDEIKIGDSIELTISPPRIGLGVLAHNIDILLGVTKARIKEPRQYYIVSEDFYSGDENPPDNILVYRSVLGFIELLKESALYLDQDKSELLFLYEGKFAIPIRYSHSDLLGLDLFYLDKIKESFTHDLHREQKLAIFSTCIIEMSKGVDLLERFNYILSHLGDLYNNLSEGYSIFSSDFSYKKIRDEIDAAKVDFTQKIHKALTDIQNQVLGIPIATVISTTQMKSSQSFVEYNFIINTSILIGSFIFAIMVWFLVQNQIMTLNVLKKDVENQRKAVGMKFKSLSCKFDLDFNEIDERLFSQIRVMSIIKFFIIIGMIFTIVSYFYLMPSLSEHSPINNYISIPYAT</sequence>
<feature type="transmembrane region" description="Helical" evidence="1">
    <location>
        <begin position="297"/>
        <end position="318"/>
    </location>
</feature>
<keyword evidence="1" id="KW-1133">Transmembrane helix</keyword>
<keyword evidence="1" id="KW-0812">Transmembrane</keyword>
<evidence type="ECO:0000313" key="3">
    <source>
        <dbReference type="Proteomes" id="UP001204061"/>
    </source>
</evidence>
<dbReference type="RefSeq" id="WP_201997661.1">
    <property type="nucleotide sequence ID" value="NZ_CP121832.1"/>
</dbReference>
<proteinExistence type="predicted"/>
<accession>A0AAW5MCR2</accession>
<dbReference type="EMBL" id="JANLFC010000017">
    <property type="protein sequence ID" value="MCR4447976.1"/>
    <property type="molecule type" value="Genomic_DNA"/>
</dbReference>
<feature type="transmembrane region" description="Helical" evidence="1">
    <location>
        <begin position="370"/>
        <end position="389"/>
    </location>
</feature>
<dbReference type="Proteomes" id="UP001204061">
    <property type="component" value="Unassembled WGS sequence"/>
</dbReference>
<keyword evidence="1" id="KW-0472">Membrane</keyword>
<protein>
    <recommendedName>
        <fullName evidence="4">Phage-related membrane protein</fullName>
    </recommendedName>
</protein>
<dbReference type="AlphaFoldDB" id="A0AAW5MCR2"/>
<name>A0AAW5MCR2_AERVE</name>
<gene>
    <name evidence="2" type="ORF">NS965_06210</name>
</gene>
<evidence type="ECO:0000313" key="2">
    <source>
        <dbReference type="EMBL" id="MCR4447976.1"/>
    </source>
</evidence>
<evidence type="ECO:0000256" key="1">
    <source>
        <dbReference type="SAM" id="Phobius"/>
    </source>
</evidence>